<feature type="domain" description="Acyl-ACP thioesterase-like C-terminal" evidence="15">
    <location>
        <begin position="304"/>
        <end position="406"/>
    </location>
</feature>
<evidence type="ECO:0000256" key="9">
    <source>
        <dbReference type="ARBA" id="ARBA00023098"/>
    </source>
</evidence>
<dbReference type="EC" id="3.1.2.-" evidence="11"/>
<evidence type="ECO:0000256" key="12">
    <source>
        <dbReference type="SAM" id="MobiDB-lite"/>
    </source>
</evidence>
<evidence type="ECO:0000256" key="11">
    <source>
        <dbReference type="RuleBase" id="RU363096"/>
    </source>
</evidence>
<name>A0AAX6DN68_IRIPA</name>
<organism evidence="16 17">
    <name type="scientific">Iris pallida</name>
    <name type="common">Sweet iris</name>
    <dbReference type="NCBI Taxonomy" id="29817"/>
    <lineage>
        <taxon>Eukaryota</taxon>
        <taxon>Viridiplantae</taxon>
        <taxon>Streptophyta</taxon>
        <taxon>Embryophyta</taxon>
        <taxon>Tracheophyta</taxon>
        <taxon>Spermatophyta</taxon>
        <taxon>Magnoliopsida</taxon>
        <taxon>Liliopsida</taxon>
        <taxon>Asparagales</taxon>
        <taxon>Iridaceae</taxon>
        <taxon>Iridoideae</taxon>
        <taxon>Irideae</taxon>
        <taxon>Iris</taxon>
    </lineage>
</organism>
<keyword evidence="9 11" id="KW-0443">Lipid metabolism</keyword>
<dbReference type="FunFam" id="3.10.129.10:FF:000151">
    <property type="entry name" value="Acyl-[acyl-carrier-protein] hydrolase"/>
    <property type="match status" value="1"/>
</dbReference>
<comment type="subcellular location">
    <subcellularLocation>
        <location evidence="1 11">Plastid</location>
        <location evidence="1 11">Chloroplast</location>
    </subcellularLocation>
</comment>
<dbReference type="InterPro" id="IPR049427">
    <property type="entry name" value="Acyl-ACP_TE_C"/>
</dbReference>
<keyword evidence="4 11" id="KW-0150">Chloroplast</keyword>
<evidence type="ECO:0000256" key="1">
    <source>
        <dbReference type="ARBA" id="ARBA00004229"/>
    </source>
</evidence>
<evidence type="ECO:0000256" key="6">
    <source>
        <dbReference type="ARBA" id="ARBA00022801"/>
    </source>
</evidence>
<feature type="compositionally biased region" description="Low complexity" evidence="12">
    <location>
        <begin position="1"/>
        <end position="15"/>
    </location>
</feature>
<proteinExistence type="inferred from homology"/>
<comment type="caution">
    <text evidence="16">The sequence shown here is derived from an EMBL/GenBank/DDBJ whole genome shotgun (WGS) entry which is preliminary data.</text>
</comment>
<dbReference type="PANTHER" id="PTHR31727:SF2">
    <property type="entry name" value="PALMITOYL-ACYL CARRIER PROTEIN THIOESTERASE, CHLOROPLASTIC"/>
    <property type="match status" value="1"/>
</dbReference>
<accession>A0AAX6DN68</accession>
<keyword evidence="8" id="KW-0809">Transit peptide</keyword>
<comment type="similarity">
    <text evidence="2 11">Belongs to the acyl-ACP thioesterase family.</text>
</comment>
<dbReference type="Pfam" id="PF20791">
    <property type="entry name" value="Acyl-ACP_TE_C"/>
    <property type="match status" value="1"/>
</dbReference>
<dbReference type="FunFam" id="3.10.129.10:FF:000186">
    <property type="entry name" value="Acyl-[acyl-carrier-protein] hydrolase"/>
    <property type="match status" value="1"/>
</dbReference>
<dbReference type="InterPro" id="IPR021113">
    <property type="entry name" value="Acyl-ACP-thioesterase_N"/>
</dbReference>
<protein>
    <recommendedName>
        <fullName evidence="11">Acyl-[acyl-carrier-protein] hydrolase</fullName>
        <ecNumber evidence="11">3.1.2.-</ecNumber>
    </recommendedName>
</protein>
<dbReference type="GO" id="GO:0009507">
    <property type="term" value="C:chloroplast"/>
    <property type="evidence" value="ECO:0007669"/>
    <property type="project" value="UniProtKB-SubCell"/>
</dbReference>
<keyword evidence="7 11" id="KW-0276">Fatty acid metabolism</keyword>
<evidence type="ECO:0000256" key="8">
    <source>
        <dbReference type="ARBA" id="ARBA00022946"/>
    </source>
</evidence>
<dbReference type="GO" id="GO:0000036">
    <property type="term" value="F:acyl carrier activity"/>
    <property type="evidence" value="ECO:0007669"/>
    <property type="project" value="TreeGrafter"/>
</dbReference>
<reference evidence="16" key="2">
    <citation type="submission" date="2023-04" db="EMBL/GenBank/DDBJ databases">
        <authorList>
            <person name="Bruccoleri R.E."/>
            <person name="Oakeley E.J."/>
            <person name="Faust A.-M."/>
            <person name="Dessus-Babus S."/>
            <person name="Altorfer M."/>
            <person name="Burckhardt D."/>
            <person name="Oertli M."/>
            <person name="Naumann U."/>
            <person name="Petersen F."/>
            <person name="Wong J."/>
        </authorList>
    </citation>
    <scope>NUCLEOTIDE SEQUENCE</scope>
    <source>
        <strain evidence="16">GSM-AAB239-AS_SAM_17_03QT</strain>
        <tissue evidence="16">Leaf</tissue>
    </source>
</reference>
<dbReference type="Pfam" id="PF01643">
    <property type="entry name" value="Acyl-ACP_TE"/>
    <property type="match status" value="1"/>
</dbReference>
<evidence type="ECO:0000259" key="15">
    <source>
        <dbReference type="Pfam" id="PF20791"/>
    </source>
</evidence>
<evidence type="ECO:0000313" key="17">
    <source>
        <dbReference type="Proteomes" id="UP001140949"/>
    </source>
</evidence>
<evidence type="ECO:0000256" key="4">
    <source>
        <dbReference type="ARBA" id="ARBA00022528"/>
    </source>
</evidence>
<evidence type="ECO:0000256" key="3">
    <source>
        <dbReference type="ARBA" id="ARBA00022516"/>
    </source>
</evidence>
<keyword evidence="5 11" id="KW-0934">Plastid</keyword>
<evidence type="ECO:0000259" key="13">
    <source>
        <dbReference type="Pfam" id="PF01643"/>
    </source>
</evidence>
<evidence type="ECO:0000256" key="5">
    <source>
        <dbReference type="ARBA" id="ARBA00022640"/>
    </source>
</evidence>
<dbReference type="EMBL" id="JANAVB010043216">
    <property type="protein sequence ID" value="KAJ6793282.1"/>
    <property type="molecule type" value="Genomic_DNA"/>
</dbReference>
<dbReference type="Pfam" id="PF12590">
    <property type="entry name" value="Acyl-thio_N"/>
    <property type="match status" value="1"/>
</dbReference>
<keyword evidence="3 11" id="KW-0444">Lipid biosynthesis</keyword>
<reference evidence="16" key="1">
    <citation type="journal article" date="2023" name="GigaByte">
        <title>Genome assembly of the bearded iris, Iris pallida Lam.</title>
        <authorList>
            <person name="Bruccoleri R.E."/>
            <person name="Oakeley E.J."/>
            <person name="Faust A.M.E."/>
            <person name="Altorfer M."/>
            <person name="Dessus-Babus S."/>
            <person name="Burckhardt D."/>
            <person name="Oertli M."/>
            <person name="Naumann U."/>
            <person name="Petersen F."/>
            <person name="Wong J."/>
        </authorList>
    </citation>
    <scope>NUCLEOTIDE SEQUENCE</scope>
    <source>
        <strain evidence="16">GSM-AAB239-AS_SAM_17_03QT</strain>
    </source>
</reference>
<dbReference type="Proteomes" id="UP001140949">
    <property type="component" value="Unassembled WGS sequence"/>
</dbReference>
<feature type="domain" description="Acyl-ACP-thioesterase N-terminal" evidence="14">
    <location>
        <begin position="5"/>
        <end position="129"/>
    </location>
</feature>
<feature type="region of interest" description="Disordered" evidence="12">
    <location>
        <begin position="1"/>
        <end position="84"/>
    </location>
</feature>
<gene>
    <name evidence="16" type="ORF">M6B38_111940</name>
</gene>
<evidence type="ECO:0000313" key="16">
    <source>
        <dbReference type="EMBL" id="KAJ6793282.1"/>
    </source>
</evidence>
<dbReference type="GO" id="GO:0016297">
    <property type="term" value="F:fatty acyl-[ACP] hydrolase activity"/>
    <property type="evidence" value="ECO:0007669"/>
    <property type="project" value="InterPro"/>
</dbReference>
<dbReference type="Gene3D" id="3.10.129.10">
    <property type="entry name" value="Hotdog Thioesterase"/>
    <property type="match status" value="1"/>
</dbReference>
<comment type="function">
    <text evidence="11">Plays an essential role in chain termination during de novo fatty acid synthesis.</text>
</comment>
<evidence type="ECO:0000256" key="7">
    <source>
        <dbReference type="ARBA" id="ARBA00022832"/>
    </source>
</evidence>
<evidence type="ECO:0000256" key="2">
    <source>
        <dbReference type="ARBA" id="ARBA00006500"/>
    </source>
</evidence>
<dbReference type="AlphaFoldDB" id="A0AAX6DN68"/>
<feature type="domain" description="Acyl-ACP thioesterase N-terminal hotdog" evidence="13">
    <location>
        <begin position="143"/>
        <end position="279"/>
    </location>
</feature>
<dbReference type="InterPro" id="IPR045023">
    <property type="entry name" value="FATA/B"/>
</dbReference>
<dbReference type="InterPro" id="IPR002864">
    <property type="entry name" value="Acyl-ACP_thioesterase_NHD"/>
</dbReference>
<sequence length="425" mass="46498">MASAASLAAASSFFPISPPSSPSSSKSNVGIGAVARPGPAPSRSMAVRANAQALPKINGVKNDSLKQPPPPPSSEEEKDVFGVSPPPRTFYNQLPDWSVLLAAITTIFLAAEKQWTLLDWKPRRPDVIAADAAFGLGRIVHGGLVFRQNFSIRSYEIGADRTASIETLMNHLQETALNHVRTAGLLGDGFGATPEMSRRSLIWVVSKMQVFVEYYPSWGDVVEVDTWVGASGKNGMGRDWHVRDIQIGRTIMRATSIWVMMNKNTRKLSKMPEEVRAEIGPHFVDRPANIDEGNRKLPKLDDDTADYIRKGLSPRWGDLDVNQHVNNVKYIGWILESVPISLLESHELASVALEYRRECGRDSMLQSLTAVSSDGTKMSPGTGIRCNHMLRLECGDEILRARTEWRPKRAHGLGGGTGPLPAGGT</sequence>
<dbReference type="InterPro" id="IPR029069">
    <property type="entry name" value="HotDog_dom_sf"/>
</dbReference>
<evidence type="ECO:0000259" key="14">
    <source>
        <dbReference type="Pfam" id="PF12590"/>
    </source>
</evidence>
<keyword evidence="6 11" id="KW-0378">Hydrolase</keyword>
<dbReference type="PANTHER" id="PTHR31727">
    <property type="entry name" value="OLEOYL-ACYL CARRIER PROTEIN THIOESTERASE 1, CHLOROPLASTIC"/>
    <property type="match status" value="1"/>
</dbReference>
<keyword evidence="10 11" id="KW-0275">Fatty acid biosynthesis</keyword>
<dbReference type="CDD" id="cd00586">
    <property type="entry name" value="4HBT"/>
    <property type="match status" value="1"/>
</dbReference>
<dbReference type="SUPFAM" id="SSF54637">
    <property type="entry name" value="Thioesterase/thiol ester dehydrase-isomerase"/>
    <property type="match status" value="2"/>
</dbReference>
<keyword evidence="17" id="KW-1185">Reference proteome</keyword>
<evidence type="ECO:0000256" key="10">
    <source>
        <dbReference type="ARBA" id="ARBA00023160"/>
    </source>
</evidence>